<keyword evidence="11" id="KW-0175">Coiled coil</keyword>
<evidence type="ECO:0000256" key="4">
    <source>
        <dbReference type="ARBA" id="ARBA00022741"/>
    </source>
</evidence>
<feature type="compositionally biased region" description="Basic and acidic residues" evidence="12">
    <location>
        <begin position="411"/>
        <end position="420"/>
    </location>
</feature>
<dbReference type="InterPro" id="IPR001650">
    <property type="entry name" value="Helicase_C-like"/>
</dbReference>
<dbReference type="InterPro" id="IPR016197">
    <property type="entry name" value="Chromo-like_dom_sf"/>
</dbReference>
<dbReference type="PROSITE" id="PS01359">
    <property type="entry name" value="ZF_PHD_1"/>
    <property type="match status" value="1"/>
</dbReference>
<evidence type="ECO:0000256" key="9">
    <source>
        <dbReference type="ARBA" id="ARBA00023242"/>
    </source>
</evidence>
<evidence type="ECO:0000256" key="10">
    <source>
        <dbReference type="PROSITE-ProRule" id="PRU00146"/>
    </source>
</evidence>
<dbReference type="Gene3D" id="3.40.50.300">
    <property type="entry name" value="P-loop containing nucleotide triphosphate hydrolases"/>
    <property type="match status" value="1"/>
</dbReference>
<sequence>MVAATRSGHSKKDESPSNPTSPNANRKVKGTKGSTISGSPAAGSTRGRTISGKDNDSKCSTSSGLSADSSTFRMSKGQALANCVSPNPSTRQSRRLASCEQSVPRDGRDSEPAEEASPTSPLRRSKRIKDRSALDYSGSIESKRGTSSSDKRNQQNMHEGGKPTIVKTNRKTEINVKPAILISKKKKIRLDARSYRELLKSHDKVAEDIDVKGSPEHGNNLSHLEPSISKDADSKNAQELEELLDEKTEMIEEHNSGELVKVPTEGSIPVSIELLTGTLEDYRRELASLKRKQRVSAMEVNDSGDEGSRLATKCIDSSLLSSSRGAIAKGIDNYDETSNCFAKWVLQTPDLVESISPGKLSDMESPDVVGSGQSAKINLDHHSPVYVVSVNPEVLIQETLTADAMSSSPSRNKDQFAGRQRVSNDLKDQVFCFCDGNFISSSQGGCGPSIATESYKDETTDCSKKGGSARSFEHKGGEKSTQSHREVIVPNSSHLSPTIDEDSGRLEITDGADASGEPNTQQKASSLVIQPSTSHTACLICQQSGHLLCCDGKGCKRSYHLSCIDPPLKEVPFGNWHCLSCVRKKIELGVHSVSEGMESVLDARLVDSTYAARTWKEKQYLVKYKGLAHVHNRWVPEKEMLVEAPLLLGKFNRRNQRGKVTLWKQEWTVPQRLLQKRLLMPPELADECFSGCVSNATPCYYEWLVKWTGLGYEHATWEFENSSFLSSSEAMALIRDFESRHREAKKSSDTSKTDKVKLRRHVLLSQLPMLPDGGLIGLDGDCLNSVNKFRECWHKAQSVIFLDEQERIFKVILFILSVETDMSCPFLIISTPPSLLLWETEFRRLAPSVNVVVYSGNKDVRKMIRSLEFYMEGGSIKFQVLLSLPEAIVEDNEDLGCFGWEALIIDDCQHLRVSKHLEQLKKLSSDFRLLLLNGQLKDNIAEYLNLLSFLDSGRTQCSVGSMNVSCNSNIMELAIVKDRLSKYIVNNRKADCPKFLEYWIPVELSTVQLEQYCATLISRFAPLRSCSRIDHVGVFRDILISQRKCCDHPYLLDEFLQERLTKDVQAIEYLDIGVKASGKLQLLDRILQEMKDHGHRAVILFQLVGRDGKSTIGDILDDFLRQRFGVDSYERVDGGLSMSKKQSALNMFNNKESGRFVFLIENRACLPSIRLSSVDAVIIFSSDWNPGNDLRALQKMNIESHLGYVKVLRLYSSFTVEEKVLILAKQDKTLDSNIPNISVCVSQSLLSWGASYMFSKLDEFHRKESAEICSVSFSDESILNDVLAELSTQLHQNAGQGSTSNCSIISEVHQSGASYSKDILLFGEKEMPLHSEEAPHVFWPSLLDGRFPMWRYMSEPSQRARRKPQHHDSLLQQPEVENDEARKKRRKVAHSSGGVKMPDEHACSRKPQSHGSLKETRITTVDLSGLGAGAPKNKVHIGQQCSPSSSSQKNDECHNQDMPTSEGMQTPTSLSEERKKAHNSQRNLHLLLLPDLAKLCETLQLSADTSNMAQLFLEYIINNHHVSQEPETLLQAFKISLCWRAASIVKPKLDHRTSLVLAKKNLNYECTEEEAESVYLKLRMLKKKFKKYASRNVIELNSHSQGNESSPREEIESELFHKKNPLDQQELEEGKIKESQGNHRSSELPFLPEQDPVPAIETVKHYLHIGSLKDEILNKRISLIEKTCSKRMEKLVEKQQLELEEFNSFREREKKRQKKAHELELDLICMIHLSSDVKKEKLNLLKQQFSNRMDNFEEHMKVQRSKLRVVQMEARNKEREMRDCWLGQANAGKLAESFDQMPVADSGFIPEAFKDVQQLGTCDGLGNVASVSGHPMDHVDTGPVVYGQSDSNHRDNISAHFSPPTSRETAEELPVGSDHVHHFSINDASGDVSNPYDGADMEGAVTVTLPDRHTMDNNTECAPTSTSFEIERASPSVQASSSCGYDNSFSSHQVSGDLSSFQQGIECTPGAIKCGKELNTSQAITDPSTQNEDEYSGHINCSTNQVHLSEQDSNATRVSQAGQISQTTILDGLESGLGLNSLPASTLPSSQEFETTVLLTGQSGPVIVQTSSLDGLGGVQGSSQAATVAMAQSYGSVCPPIDISSQFNVEHVCVPGQNRGDCPTNQVQISTQQSFGTTALHARRSDQLVAETAICDRHESGQELNSSHITSLQIPATADLSGSFGTSASQAGETVVGAQVRNVSISHQRTDYPRSTTHESSNYLPQPFSMTPQASLHDPLQNELIKIRKEEDRDTEMCEKEKQRLKLERERELDQVRRKYDSLLNDVETKFLERKKTFWILYSKVYLNRVLAEEFRLKFSESKALGAGASSPGTQLSFPQQILHTSQPQLGHREALASASAATSLASPGFARATAAVSHLDLALSSARTRIQSPVISLASASSLSPPVQVHHSTLFSSNLPGRNLSPVLAPRGNFQVGNERAPAPHLHPFSSNASMPMSSFTLRPEASLNQQKMPSHSPSSMPVQVANTPLVFQPTDSVGGTQQEDNLGVRPLFVNSPSTLSLPVDVRDVCTGTNLPPTQEVDQRNHPHTNSEADMAPPEVICLPED</sequence>
<evidence type="ECO:0000313" key="16">
    <source>
        <dbReference type="EMBL" id="JAT62276.1"/>
    </source>
</evidence>
<feature type="compositionally biased region" description="Polar residues" evidence="12">
    <location>
        <begin position="1457"/>
        <end position="1470"/>
    </location>
</feature>
<dbReference type="PROSITE" id="PS50013">
    <property type="entry name" value="CHROMO_2"/>
    <property type="match status" value="2"/>
</dbReference>
<keyword evidence="3" id="KW-0677">Repeat</keyword>
<keyword evidence="8" id="KW-0067">ATP-binding</keyword>
<dbReference type="InterPro" id="IPR001965">
    <property type="entry name" value="Znf_PHD"/>
</dbReference>
<evidence type="ECO:0000256" key="7">
    <source>
        <dbReference type="ARBA" id="ARBA00022833"/>
    </source>
</evidence>
<evidence type="ECO:0000256" key="3">
    <source>
        <dbReference type="ARBA" id="ARBA00022737"/>
    </source>
</evidence>
<feature type="compositionally biased region" description="Basic and acidic residues" evidence="12">
    <location>
        <begin position="2538"/>
        <end position="2548"/>
    </location>
</feature>
<dbReference type="GO" id="GO:0005524">
    <property type="term" value="F:ATP binding"/>
    <property type="evidence" value="ECO:0007669"/>
    <property type="project" value="UniProtKB-KW"/>
</dbReference>
<dbReference type="InterPro" id="IPR023780">
    <property type="entry name" value="Chromo_domain"/>
</dbReference>
<accession>A0A1D1Z5X6</accession>
<evidence type="ECO:0000259" key="14">
    <source>
        <dbReference type="PROSITE" id="PS50016"/>
    </source>
</evidence>
<dbReference type="GO" id="GO:0008270">
    <property type="term" value="F:zinc ion binding"/>
    <property type="evidence" value="ECO:0007669"/>
    <property type="project" value="UniProtKB-KW"/>
</dbReference>
<dbReference type="Gene3D" id="6.10.250.1310">
    <property type="match status" value="1"/>
</dbReference>
<gene>
    <name evidence="16" type="primary">MOM1_3</name>
    <name evidence="16" type="ORF">g.79890</name>
</gene>
<feature type="compositionally biased region" description="Basic and acidic residues" evidence="12">
    <location>
        <begin position="1628"/>
        <end position="1642"/>
    </location>
</feature>
<dbReference type="InterPro" id="IPR049730">
    <property type="entry name" value="SNF2/RAD54-like_C"/>
</dbReference>
<dbReference type="PANTHER" id="PTHR45623:SF13">
    <property type="entry name" value="HELICASE PROTEIN MOM1"/>
    <property type="match status" value="1"/>
</dbReference>
<dbReference type="SMART" id="SM00298">
    <property type="entry name" value="CHROMO"/>
    <property type="match status" value="2"/>
</dbReference>
<evidence type="ECO:0000256" key="1">
    <source>
        <dbReference type="ARBA" id="ARBA00004123"/>
    </source>
</evidence>
<dbReference type="GO" id="GO:0140658">
    <property type="term" value="F:ATP-dependent chromatin remodeler activity"/>
    <property type="evidence" value="ECO:0007669"/>
    <property type="project" value="TreeGrafter"/>
</dbReference>
<dbReference type="GO" id="GO:0003677">
    <property type="term" value="F:DNA binding"/>
    <property type="evidence" value="ECO:0007669"/>
    <property type="project" value="TreeGrafter"/>
</dbReference>
<dbReference type="CDD" id="cd15532">
    <property type="entry name" value="PHD2_CHD_II"/>
    <property type="match status" value="1"/>
</dbReference>
<organism evidence="16">
    <name type="scientific">Anthurium amnicola</name>
    <dbReference type="NCBI Taxonomy" id="1678845"/>
    <lineage>
        <taxon>Eukaryota</taxon>
        <taxon>Viridiplantae</taxon>
        <taxon>Streptophyta</taxon>
        <taxon>Embryophyta</taxon>
        <taxon>Tracheophyta</taxon>
        <taxon>Spermatophyta</taxon>
        <taxon>Magnoliopsida</taxon>
        <taxon>Liliopsida</taxon>
        <taxon>Araceae</taxon>
        <taxon>Pothoideae</taxon>
        <taxon>Potheae</taxon>
        <taxon>Anthurium</taxon>
    </lineage>
</organism>
<dbReference type="SUPFAM" id="SSF57903">
    <property type="entry name" value="FYVE/PHD zinc finger"/>
    <property type="match status" value="1"/>
</dbReference>
<dbReference type="InterPro" id="IPR056882">
    <property type="entry name" value="MOM1_dom"/>
</dbReference>
<reference evidence="16" key="1">
    <citation type="submission" date="2015-07" db="EMBL/GenBank/DDBJ databases">
        <title>Transcriptome Assembly of Anthurium amnicola.</title>
        <authorList>
            <person name="Suzuki J."/>
        </authorList>
    </citation>
    <scope>NUCLEOTIDE SEQUENCE</scope>
</reference>
<feature type="domain" description="Chromo" evidence="13">
    <location>
        <begin position="595"/>
        <end position="656"/>
    </location>
</feature>
<feature type="domain" description="PHD-type" evidence="14">
    <location>
        <begin position="535"/>
        <end position="584"/>
    </location>
</feature>
<dbReference type="InterPro" id="IPR011011">
    <property type="entry name" value="Znf_FYVE_PHD"/>
</dbReference>
<dbReference type="InterPro" id="IPR038718">
    <property type="entry name" value="SNF2-like_sf"/>
</dbReference>
<feature type="compositionally biased region" description="Low complexity" evidence="12">
    <location>
        <begin position="60"/>
        <end position="70"/>
    </location>
</feature>
<keyword evidence="9" id="KW-0539">Nucleus</keyword>
<dbReference type="PROSITE" id="PS51194">
    <property type="entry name" value="HELICASE_CTER"/>
    <property type="match status" value="1"/>
</dbReference>
<dbReference type="GO" id="GO:0016887">
    <property type="term" value="F:ATP hydrolysis activity"/>
    <property type="evidence" value="ECO:0007669"/>
    <property type="project" value="TreeGrafter"/>
</dbReference>
<dbReference type="InterPro" id="IPR019787">
    <property type="entry name" value="Znf_PHD-finger"/>
</dbReference>
<dbReference type="SUPFAM" id="SSF52540">
    <property type="entry name" value="P-loop containing nucleoside triphosphate hydrolases"/>
    <property type="match status" value="2"/>
</dbReference>
<evidence type="ECO:0000256" key="12">
    <source>
        <dbReference type="SAM" id="MobiDB-lite"/>
    </source>
</evidence>
<evidence type="ECO:0000256" key="11">
    <source>
        <dbReference type="SAM" id="Coils"/>
    </source>
</evidence>
<comment type="subcellular location">
    <subcellularLocation>
        <location evidence="1">Nucleus</location>
    </subcellularLocation>
</comment>
<dbReference type="EMBL" id="GDJX01005660">
    <property type="protein sequence ID" value="JAT62276.1"/>
    <property type="molecule type" value="Transcribed_RNA"/>
</dbReference>
<feature type="domain" description="Chromo" evidence="13">
    <location>
        <begin position="668"/>
        <end position="749"/>
    </location>
</feature>
<evidence type="ECO:0000259" key="13">
    <source>
        <dbReference type="PROSITE" id="PS50013"/>
    </source>
</evidence>
<dbReference type="Pfam" id="PF00385">
    <property type="entry name" value="Chromo"/>
    <property type="match status" value="1"/>
</dbReference>
<evidence type="ECO:0000256" key="5">
    <source>
        <dbReference type="ARBA" id="ARBA00022771"/>
    </source>
</evidence>
<feature type="region of interest" description="Disordered" evidence="12">
    <location>
        <begin position="1"/>
        <end position="171"/>
    </location>
</feature>
<dbReference type="SUPFAM" id="SSF54160">
    <property type="entry name" value="Chromo domain-like"/>
    <property type="match status" value="2"/>
</dbReference>
<keyword evidence="5 10" id="KW-0863">Zinc-finger</keyword>
<dbReference type="PROSITE" id="PS50016">
    <property type="entry name" value="ZF_PHD_2"/>
    <property type="match status" value="1"/>
</dbReference>
<dbReference type="SMART" id="SM00249">
    <property type="entry name" value="PHD"/>
    <property type="match status" value="1"/>
</dbReference>
<feature type="region of interest" description="Disordered" evidence="12">
    <location>
        <begin position="458"/>
        <end position="525"/>
    </location>
</feature>
<feature type="compositionally biased region" description="Basic and acidic residues" evidence="12">
    <location>
        <begin position="471"/>
        <end position="487"/>
    </location>
</feature>
<dbReference type="GO" id="GO:0004386">
    <property type="term" value="F:helicase activity"/>
    <property type="evidence" value="ECO:0007669"/>
    <property type="project" value="UniProtKB-KW"/>
</dbReference>
<keyword evidence="16" id="KW-0347">Helicase</keyword>
<feature type="region of interest" description="Disordered" evidence="12">
    <location>
        <begin position="401"/>
        <end position="420"/>
    </location>
</feature>
<feature type="domain" description="Helicase C-terminal" evidence="15">
    <location>
        <begin position="1082"/>
        <end position="1246"/>
    </location>
</feature>
<feature type="region of interest" description="Disordered" evidence="12">
    <location>
        <begin position="2529"/>
        <end position="2563"/>
    </location>
</feature>
<dbReference type="InterPro" id="IPR027417">
    <property type="entry name" value="P-loop_NTPase"/>
</dbReference>
<feature type="compositionally biased region" description="Basic and acidic residues" evidence="12">
    <location>
        <begin position="141"/>
        <end position="153"/>
    </location>
</feature>
<dbReference type="Gene3D" id="3.30.40.10">
    <property type="entry name" value="Zinc/RING finger domain, C3HC4 (zinc finger)"/>
    <property type="match status" value="1"/>
</dbReference>
<dbReference type="Pfam" id="PF00271">
    <property type="entry name" value="Helicase_C"/>
    <property type="match status" value="1"/>
</dbReference>
<keyword evidence="6" id="KW-0378">Hydrolase</keyword>
<dbReference type="GO" id="GO:0042393">
    <property type="term" value="F:histone binding"/>
    <property type="evidence" value="ECO:0007669"/>
    <property type="project" value="TreeGrafter"/>
</dbReference>
<keyword evidence="2" id="KW-0479">Metal-binding</keyword>
<dbReference type="Gene3D" id="2.40.50.40">
    <property type="match status" value="2"/>
</dbReference>
<dbReference type="Pfam" id="PF00628">
    <property type="entry name" value="PHD"/>
    <property type="match status" value="1"/>
</dbReference>
<dbReference type="GO" id="GO:0000785">
    <property type="term" value="C:chromatin"/>
    <property type="evidence" value="ECO:0007669"/>
    <property type="project" value="TreeGrafter"/>
</dbReference>
<feature type="coiled-coil region" evidence="11">
    <location>
        <begin position="230"/>
        <end position="292"/>
    </location>
</feature>
<evidence type="ECO:0000256" key="6">
    <source>
        <dbReference type="ARBA" id="ARBA00022801"/>
    </source>
</evidence>
<evidence type="ECO:0000256" key="8">
    <source>
        <dbReference type="ARBA" id="ARBA00022840"/>
    </source>
</evidence>
<dbReference type="PANTHER" id="PTHR45623">
    <property type="entry name" value="CHROMODOMAIN-HELICASE-DNA-BINDING PROTEIN 3-RELATED-RELATED"/>
    <property type="match status" value="1"/>
</dbReference>
<feature type="compositionally biased region" description="Polar residues" evidence="12">
    <location>
        <begin position="1439"/>
        <end position="1448"/>
    </location>
</feature>
<evidence type="ECO:0000256" key="2">
    <source>
        <dbReference type="ARBA" id="ARBA00022723"/>
    </source>
</evidence>
<keyword evidence="7" id="KW-0862">Zinc</keyword>
<dbReference type="InterPro" id="IPR013083">
    <property type="entry name" value="Znf_RING/FYVE/PHD"/>
</dbReference>
<protein>
    <submittedName>
        <fullName evidence="16">Helicase protein MOM1</fullName>
    </submittedName>
</protein>
<dbReference type="CDD" id="cd18793">
    <property type="entry name" value="SF2_C_SNF"/>
    <property type="match status" value="1"/>
</dbReference>
<feature type="region of interest" description="Disordered" evidence="12">
    <location>
        <begin position="209"/>
        <end position="228"/>
    </location>
</feature>
<dbReference type="Pfam" id="PF00176">
    <property type="entry name" value="SNF2-rel_dom"/>
    <property type="match status" value="1"/>
</dbReference>
<dbReference type="InterPro" id="IPR019786">
    <property type="entry name" value="Zinc_finger_PHD-type_CS"/>
</dbReference>
<dbReference type="Pfam" id="PF25029">
    <property type="entry name" value="MOM1"/>
    <property type="match status" value="1"/>
</dbReference>
<proteinExistence type="predicted"/>
<feature type="compositionally biased region" description="Polar residues" evidence="12">
    <location>
        <begin position="401"/>
        <end position="410"/>
    </location>
</feature>
<name>A0A1D1Z5X6_9ARAE</name>
<evidence type="ECO:0000259" key="15">
    <source>
        <dbReference type="PROSITE" id="PS51194"/>
    </source>
</evidence>
<feature type="coiled-coil region" evidence="11">
    <location>
        <begin position="2244"/>
        <end position="2282"/>
    </location>
</feature>
<feature type="region of interest" description="Disordered" evidence="12">
    <location>
        <begin position="1617"/>
        <end position="1649"/>
    </location>
</feature>
<keyword evidence="4" id="KW-0547">Nucleotide-binding</keyword>
<feature type="region of interest" description="Disordered" evidence="12">
    <location>
        <begin position="1357"/>
        <end position="1477"/>
    </location>
</feature>
<dbReference type="GO" id="GO:0005634">
    <property type="term" value="C:nucleus"/>
    <property type="evidence" value="ECO:0007669"/>
    <property type="project" value="UniProtKB-SubCell"/>
</dbReference>
<dbReference type="InterPro" id="IPR000330">
    <property type="entry name" value="SNF2_N"/>
</dbReference>
<dbReference type="Gene3D" id="3.40.50.10810">
    <property type="entry name" value="Tandem AAA-ATPase domain"/>
    <property type="match status" value="1"/>
</dbReference>
<dbReference type="GO" id="GO:0003682">
    <property type="term" value="F:chromatin binding"/>
    <property type="evidence" value="ECO:0007669"/>
    <property type="project" value="TreeGrafter"/>
</dbReference>
<dbReference type="InterPro" id="IPR000953">
    <property type="entry name" value="Chromo/chromo_shadow_dom"/>
</dbReference>